<evidence type="ECO:0000256" key="3">
    <source>
        <dbReference type="PROSITE-ProRule" id="PRU00221"/>
    </source>
</evidence>
<dbReference type="EMBL" id="KB008093">
    <property type="protein sequence ID" value="ELR13502.1"/>
    <property type="molecule type" value="Genomic_DNA"/>
</dbReference>
<accession>L8GKE7</accession>
<dbReference type="GeneID" id="14914050"/>
<evidence type="ECO:0000256" key="4">
    <source>
        <dbReference type="SAM" id="MobiDB-lite"/>
    </source>
</evidence>
<dbReference type="KEGG" id="acan:ACA1_246850"/>
<dbReference type="RefSeq" id="XP_004335515.1">
    <property type="nucleotide sequence ID" value="XM_004335467.1"/>
</dbReference>
<feature type="region of interest" description="Disordered" evidence="4">
    <location>
        <begin position="377"/>
        <end position="404"/>
    </location>
</feature>
<dbReference type="SMART" id="SM00320">
    <property type="entry name" value="WD40"/>
    <property type="match status" value="4"/>
</dbReference>
<evidence type="ECO:0000313" key="5">
    <source>
        <dbReference type="EMBL" id="ELR13502.1"/>
    </source>
</evidence>
<evidence type="ECO:0000313" key="6">
    <source>
        <dbReference type="Proteomes" id="UP000011083"/>
    </source>
</evidence>
<dbReference type="AlphaFoldDB" id="L8GKE7"/>
<sequence>MEVEGTATVPEVVADGNSFLLGQHDDYVTQVAVIPTISDSEPSAFDVLSAGIDGILRCHSVVLQEGSATTTQTWEVLKENFPLQAMATASNFGHSLVAVGGMGHKIHLLIRDRAKWVPLLVLATRKPVSALLIHSDSAQKKRESGHGVHWGVSVFAASQDKEVHRFTVSTCPLGLLAAVERTYGLNLPRLPLVLSRDEKEGSEWVVTVTGSVSITGHTDHVRSVAMAPVTEGGEHYLGSASDDGLVKRSNSASVFAQVWKMSTLTEQHVCEGHLDDVLSLSMDFYTPQKPIIVSGGKDRTLRIWGEGTSRAATPIACLATLRLPAVARCIVTTKPQEGETYGDVIVGCGDGQVRQWRYVKERRQEEQHHTVAIEAPKATKQRKGAKRGKRRQSGNAMDVEEPAATTTTTTIREWVEAKWVLVKSVHVHRESIASIALVDAHLEEQQQAQLQPTSLIVITGANEGSVQLTRL</sequence>
<dbReference type="Gene3D" id="2.130.10.10">
    <property type="entry name" value="YVTN repeat-like/Quinoprotein amine dehydrogenase"/>
    <property type="match status" value="2"/>
</dbReference>
<feature type="repeat" description="WD" evidence="3">
    <location>
        <begin position="285"/>
        <end position="304"/>
    </location>
</feature>
<organism evidence="5 6">
    <name type="scientific">Acanthamoeba castellanii (strain ATCC 30010 / Neff)</name>
    <dbReference type="NCBI Taxonomy" id="1257118"/>
    <lineage>
        <taxon>Eukaryota</taxon>
        <taxon>Amoebozoa</taxon>
        <taxon>Discosea</taxon>
        <taxon>Longamoebia</taxon>
        <taxon>Centramoebida</taxon>
        <taxon>Acanthamoebidae</taxon>
        <taxon>Acanthamoeba</taxon>
    </lineage>
</organism>
<feature type="compositionally biased region" description="Basic residues" evidence="4">
    <location>
        <begin position="379"/>
        <end position="392"/>
    </location>
</feature>
<reference evidence="5 6" key="1">
    <citation type="journal article" date="2013" name="Genome Biol.">
        <title>Genome of Acanthamoeba castellanii highlights extensive lateral gene transfer and early evolution of tyrosine kinase signaling.</title>
        <authorList>
            <person name="Clarke M."/>
            <person name="Lohan A.J."/>
            <person name="Liu B."/>
            <person name="Lagkouvardos I."/>
            <person name="Roy S."/>
            <person name="Zafar N."/>
            <person name="Bertelli C."/>
            <person name="Schilde C."/>
            <person name="Kianianmomeni A."/>
            <person name="Burglin T.R."/>
            <person name="Frech C."/>
            <person name="Turcotte B."/>
            <person name="Kopec K.O."/>
            <person name="Synnott J.M."/>
            <person name="Choo C."/>
            <person name="Paponov I."/>
            <person name="Finkler A."/>
            <person name="Soon Heng Tan C."/>
            <person name="Hutchins A.P."/>
            <person name="Weinmeier T."/>
            <person name="Rattei T."/>
            <person name="Chu J.S."/>
            <person name="Gimenez G."/>
            <person name="Irimia M."/>
            <person name="Rigden D.J."/>
            <person name="Fitzpatrick D.A."/>
            <person name="Lorenzo-Morales J."/>
            <person name="Bateman A."/>
            <person name="Chiu C.H."/>
            <person name="Tang P."/>
            <person name="Hegemann P."/>
            <person name="Fromm H."/>
            <person name="Raoult D."/>
            <person name="Greub G."/>
            <person name="Miranda-Saavedra D."/>
            <person name="Chen N."/>
            <person name="Nash P."/>
            <person name="Ginger M.L."/>
            <person name="Horn M."/>
            <person name="Schaap P."/>
            <person name="Caler L."/>
            <person name="Loftus B."/>
        </authorList>
    </citation>
    <scope>NUCLEOTIDE SEQUENCE [LARGE SCALE GENOMIC DNA]</scope>
    <source>
        <strain evidence="5 6">Neff</strain>
    </source>
</reference>
<keyword evidence="6" id="KW-1185">Reference proteome</keyword>
<gene>
    <name evidence="5" type="ORF">ACA1_246850</name>
</gene>
<dbReference type="PROSITE" id="PS50082">
    <property type="entry name" value="WD_REPEATS_2"/>
    <property type="match status" value="1"/>
</dbReference>
<protein>
    <submittedName>
        <fullName evidence="5">WD domain, Gbeta repeat-containing protein</fullName>
    </submittedName>
</protein>
<keyword evidence="1 3" id="KW-0853">WD repeat</keyword>
<proteinExistence type="predicted"/>
<dbReference type="STRING" id="1257118.L8GKE7"/>
<dbReference type="InterPro" id="IPR001680">
    <property type="entry name" value="WD40_rpt"/>
</dbReference>
<keyword evidence="2" id="KW-0677">Repeat</keyword>
<dbReference type="PANTHER" id="PTHR19848">
    <property type="entry name" value="WD40 REPEAT PROTEIN"/>
    <property type="match status" value="1"/>
</dbReference>
<dbReference type="InterPro" id="IPR036322">
    <property type="entry name" value="WD40_repeat_dom_sf"/>
</dbReference>
<evidence type="ECO:0000256" key="1">
    <source>
        <dbReference type="ARBA" id="ARBA00022574"/>
    </source>
</evidence>
<dbReference type="PANTHER" id="PTHR19848:SF8">
    <property type="entry name" value="F-BOX AND WD REPEAT DOMAIN CONTAINING 7"/>
    <property type="match status" value="1"/>
</dbReference>
<dbReference type="VEuPathDB" id="AmoebaDB:ACA1_246850"/>
<name>L8GKE7_ACACF</name>
<dbReference type="SUPFAM" id="SSF50978">
    <property type="entry name" value="WD40 repeat-like"/>
    <property type="match status" value="1"/>
</dbReference>
<evidence type="ECO:0000256" key="2">
    <source>
        <dbReference type="ARBA" id="ARBA00022737"/>
    </source>
</evidence>
<dbReference type="Proteomes" id="UP000011083">
    <property type="component" value="Unassembled WGS sequence"/>
</dbReference>
<dbReference type="Pfam" id="PF00400">
    <property type="entry name" value="WD40"/>
    <property type="match status" value="1"/>
</dbReference>
<dbReference type="InterPro" id="IPR015943">
    <property type="entry name" value="WD40/YVTN_repeat-like_dom_sf"/>
</dbReference>